<sequence length="456" mass="49055">MGADAQDIGLTIHLHPTLSETIGMAAEAFEGTINEEMKLAAVRAIAELAQVEQSDVVTAAYGTQDISFGPDYLIPRPFDPRLITKVAPAVAQTAMESGVATRPLPKVEKYRRSLQRFVYTSGTVMQPVFAAAAESGRKRIVYAEGEDDRVLRAARVVVDESLATPILVGRPDVITQKISALGLRLQPARNIEIVSFDNQDSISQFADTYYQRRKRHSLSHDVAAAEVRRNSTLIGAMLLCGGQADGLLCGTFGADTNHLRYLEEVIGLAEGAHSFAAMSLLQLPRHTVFICDPYIHLDPSAEEIAEMAVLAVAELRSFGQTPRIALVSHSNFGTASDPSARKMRDALELIYRRAPDLEVEGEMHADAALSKPLLKRIFPDARLSAEANLLIIPNLDAANATFNALKIVAGQGISVAPILLGAAKPAHILTPMTTVRGIVNMTALTAVAVGPASHDK</sequence>
<dbReference type="PANTHER" id="PTHR43356">
    <property type="entry name" value="PHOSPHATE ACETYLTRANSFERASE"/>
    <property type="match status" value="1"/>
</dbReference>
<dbReference type="GO" id="GO:0051287">
    <property type="term" value="F:NAD binding"/>
    <property type="evidence" value="ECO:0007669"/>
    <property type="project" value="InterPro"/>
</dbReference>
<gene>
    <name evidence="4" type="ORF">JKG68_27805</name>
</gene>
<keyword evidence="5" id="KW-1185">Reference proteome</keyword>
<dbReference type="InterPro" id="IPR012302">
    <property type="entry name" value="Malic_NAD-bd"/>
</dbReference>
<dbReference type="Gene3D" id="3.40.50.10750">
    <property type="entry name" value="Isocitrate/Isopropylmalate dehydrogenase-like"/>
    <property type="match status" value="1"/>
</dbReference>
<feature type="domain" description="Malic enzyme NAD-binding" evidence="3">
    <location>
        <begin position="2"/>
        <end position="95"/>
    </location>
</feature>
<comment type="caution">
    <text evidence="4">The sequence shown here is derived from an EMBL/GenBank/DDBJ whole genome shotgun (WGS) entry which is preliminary data.</text>
</comment>
<dbReference type="InterPro" id="IPR042113">
    <property type="entry name" value="P_AcTrfase_dom1"/>
</dbReference>
<dbReference type="InterPro" id="IPR002505">
    <property type="entry name" value="PTA_PTB"/>
</dbReference>
<dbReference type="InterPro" id="IPR036291">
    <property type="entry name" value="NAD(P)-bd_dom_sf"/>
</dbReference>
<evidence type="ECO:0000259" key="3">
    <source>
        <dbReference type="SMART" id="SM00919"/>
    </source>
</evidence>
<dbReference type="Gene3D" id="3.40.50.720">
    <property type="entry name" value="NAD(P)-binding Rossmann-like Domain"/>
    <property type="match status" value="1"/>
</dbReference>
<dbReference type="SUPFAM" id="SSF53659">
    <property type="entry name" value="Isocitrate/Isopropylmalate dehydrogenase-like"/>
    <property type="match status" value="1"/>
</dbReference>
<keyword evidence="1" id="KW-0808">Transferase</keyword>
<dbReference type="EMBL" id="JAEQMY010000105">
    <property type="protein sequence ID" value="MBL0407720.1"/>
    <property type="molecule type" value="Genomic_DNA"/>
</dbReference>
<dbReference type="Proteomes" id="UP000605848">
    <property type="component" value="Unassembled WGS sequence"/>
</dbReference>
<dbReference type="SMART" id="SM00919">
    <property type="entry name" value="Malic_M"/>
    <property type="match status" value="1"/>
</dbReference>
<evidence type="ECO:0000256" key="1">
    <source>
        <dbReference type="ARBA" id="ARBA00022679"/>
    </source>
</evidence>
<dbReference type="InterPro" id="IPR042112">
    <property type="entry name" value="P_AcTrfase_dom2"/>
</dbReference>
<dbReference type="AlphaFoldDB" id="A0A936ZKJ5"/>
<evidence type="ECO:0000313" key="5">
    <source>
        <dbReference type="Proteomes" id="UP000605848"/>
    </source>
</evidence>
<dbReference type="Gene3D" id="3.40.50.10950">
    <property type="match status" value="1"/>
</dbReference>
<dbReference type="InterPro" id="IPR050500">
    <property type="entry name" value="Phos_Acetyltrans/Butyryltrans"/>
</dbReference>
<proteinExistence type="predicted"/>
<protein>
    <recommendedName>
        <fullName evidence="3">Malic enzyme NAD-binding domain-containing protein</fullName>
    </recommendedName>
</protein>
<accession>A0A936ZKJ5</accession>
<keyword evidence="2" id="KW-0012">Acyltransferase</keyword>
<dbReference type="Pfam" id="PF01515">
    <property type="entry name" value="PTA_PTB"/>
    <property type="match status" value="1"/>
</dbReference>
<organism evidence="4 5">
    <name type="scientific">Microvirga aerilata</name>
    <dbReference type="NCBI Taxonomy" id="670292"/>
    <lineage>
        <taxon>Bacteria</taxon>
        <taxon>Pseudomonadati</taxon>
        <taxon>Pseudomonadota</taxon>
        <taxon>Alphaproteobacteria</taxon>
        <taxon>Hyphomicrobiales</taxon>
        <taxon>Methylobacteriaceae</taxon>
        <taxon>Microvirga</taxon>
    </lineage>
</organism>
<dbReference type="PANTHER" id="PTHR43356:SF3">
    <property type="entry name" value="PHOSPHATE ACETYLTRANSFERASE"/>
    <property type="match status" value="1"/>
</dbReference>
<evidence type="ECO:0000256" key="2">
    <source>
        <dbReference type="ARBA" id="ARBA00023315"/>
    </source>
</evidence>
<evidence type="ECO:0000313" key="4">
    <source>
        <dbReference type="EMBL" id="MBL0407720.1"/>
    </source>
</evidence>
<reference evidence="4" key="1">
    <citation type="submission" date="2021-01" db="EMBL/GenBank/DDBJ databases">
        <title>Microvirga sp.</title>
        <authorList>
            <person name="Kim M.K."/>
        </authorList>
    </citation>
    <scope>NUCLEOTIDE SEQUENCE</scope>
    <source>
        <strain evidence="4">5420S-16</strain>
    </source>
</reference>
<dbReference type="GO" id="GO:0016746">
    <property type="term" value="F:acyltransferase activity"/>
    <property type="evidence" value="ECO:0007669"/>
    <property type="project" value="UniProtKB-KW"/>
</dbReference>
<dbReference type="SUPFAM" id="SSF51735">
    <property type="entry name" value="NAD(P)-binding Rossmann-fold domains"/>
    <property type="match status" value="1"/>
</dbReference>
<name>A0A936ZKJ5_9HYPH</name>